<feature type="active site" evidence="7">
    <location>
        <position position="136"/>
    </location>
</feature>
<evidence type="ECO:0000256" key="4">
    <source>
        <dbReference type="ARBA" id="ARBA00022750"/>
    </source>
</evidence>
<comment type="similarity">
    <text evidence="1">Belongs to the peptidase A1 family.</text>
</comment>
<proteinExistence type="inferred from homology"/>
<keyword evidence="4" id="KW-0064">Aspartyl protease</keyword>
<dbReference type="EMBL" id="RWGY01000980">
    <property type="protein sequence ID" value="TVT97586.1"/>
    <property type="molecule type" value="Genomic_DNA"/>
</dbReference>
<evidence type="ECO:0000256" key="1">
    <source>
        <dbReference type="ARBA" id="ARBA00007447"/>
    </source>
</evidence>
<dbReference type="GO" id="GO:0006508">
    <property type="term" value="P:proteolysis"/>
    <property type="evidence" value="ECO:0007669"/>
    <property type="project" value="UniProtKB-KW"/>
</dbReference>
<keyword evidence="5" id="KW-0378">Hydrolase</keyword>
<dbReference type="OrthoDB" id="2747330at2759"/>
<sequence>MASILVFIVLCSCCSIAHGSDEQSFIVVPTSSFEPESACSRASVNQERSNGAVSMPLVHRYGPCAPWQPTDDKPSLTETLHRNRARWSYIMSMNNTRHGEKAVLMPTHLGNYVDSLEYIVTVGYGTPAVEQVVLLDTGSSLSWVQCKPCNPGACSPQKDPLFDPSRSSTYKPVPCNSDVCRRLAAGSLGSGGCVNGNQCKFAILYADGSITGGVLSSEKLTLTSTRTVNNFLFGCGHDSRSSEKYDGLLGFGHSSLSLVSQTAHTEGRVFSYCLPGVNSRSGFLTLGVPMNHDPAFVFTPMGTNPFEASRYVVSLTGNSVGGRPLDIKPSAFAGGMIIDSGRVVTGLPSTAYNALKSAVRQAMAAYPLLPNGPLETCYNLTGYRSVAVPKVSLVFGGGATINLDVPNGILVEGCLAFEMSGPDASVAVLGNVNQRNFEVLFDVEHARVGFRANACK</sequence>
<keyword evidence="6" id="KW-1015">Disulfide bond</keyword>
<feature type="active site" evidence="7">
    <location>
        <position position="339"/>
    </location>
</feature>
<dbReference type="InterPro" id="IPR032861">
    <property type="entry name" value="TAXi_N"/>
</dbReference>
<dbReference type="AlphaFoldDB" id="A0A5J9SFJ5"/>
<reference evidence="10 11" key="1">
    <citation type="journal article" date="2019" name="Sci. Rep.">
        <title>A high-quality genome of Eragrostis curvula grass provides insights into Poaceae evolution and supports new strategies to enhance forage quality.</title>
        <authorList>
            <person name="Carballo J."/>
            <person name="Santos B.A.C.M."/>
            <person name="Zappacosta D."/>
            <person name="Garbus I."/>
            <person name="Selva J.P."/>
            <person name="Gallo C.A."/>
            <person name="Diaz A."/>
            <person name="Albertini E."/>
            <person name="Caccamo M."/>
            <person name="Echenique V."/>
        </authorList>
    </citation>
    <scope>NUCLEOTIDE SEQUENCE [LARGE SCALE GENOMIC DNA]</scope>
    <source>
        <strain evidence="11">cv. Victoria</strain>
        <tissue evidence="10">Leaf</tissue>
    </source>
</reference>
<feature type="non-terminal residue" evidence="10">
    <location>
        <position position="1"/>
    </location>
</feature>
<dbReference type="SUPFAM" id="SSF50630">
    <property type="entry name" value="Acid proteases"/>
    <property type="match status" value="1"/>
</dbReference>
<evidence type="ECO:0000313" key="11">
    <source>
        <dbReference type="Proteomes" id="UP000324897"/>
    </source>
</evidence>
<accession>A0A5J9SFJ5</accession>
<dbReference type="InterPro" id="IPR001461">
    <property type="entry name" value="Aspartic_peptidase_A1"/>
</dbReference>
<feature type="domain" description="Peptidase A1" evidence="9">
    <location>
        <begin position="118"/>
        <end position="451"/>
    </location>
</feature>
<gene>
    <name evidence="10" type="ORF">EJB05_57162</name>
</gene>
<dbReference type="PROSITE" id="PS00141">
    <property type="entry name" value="ASP_PROTEASE"/>
    <property type="match status" value="1"/>
</dbReference>
<evidence type="ECO:0000256" key="7">
    <source>
        <dbReference type="PIRSR" id="PIRSR601461-1"/>
    </source>
</evidence>
<keyword evidence="3 8" id="KW-0732">Signal</keyword>
<comment type="caution">
    <text evidence="10">The sequence shown here is derived from an EMBL/GenBank/DDBJ whole genome shotgun (WGS) entry which is preliminary data.</text>
</comment>
<dbReference type="InterPro" id="IPR021109">
    <property type="entry name" value="Peptidase_aspartic_dom_sf"/>
</dbReference>
<dbReference type="Gramene" id="TVT97586">
    <property type="protein sequence ID" value="TVT97586"/>
    <property type="gene ID" value="EJB05_57162"/>
</dbReference>
<dbReference type="InterPro" id="IPR001969">
    <property type="entry name" value="Aspartic_peptidase_AS"/>
</dbReference>
<dbReference type="FunFam" id="2.40.70.10:FF:000021">
    <property type="entry name" value="Aspartyl protease AED1"/>
    <property type="match status" value="1"/>
</dbReference>
<dbReference type="Pfam" id="PF14541">
    <property type="entry name" value="TAXi_C"/>
    <property type="match status" value="1"/>
</dbReference>
<organism evidence="10 11">
    <name type="scientific">Eragrostis curvula</name>
    <name type="common">weeping love grass</name>
    <dbReference type="NCBI Taxonomy" id="38414"/>
    <lineage>
        <taxon>Eukaryota</taxon>
        <taxon>Viridiplantae</taxon>
        <taxon>Streptophyta</taxon>
        <taxon>Embryophyta</taxon>
        <taxon>Tracheophyta</taxon>
        <taxon>Spermatophyta</taxon>
        <taxon>Magnoliopsida</taxon>
        <taxon>Liliopsida</taxon>
        <taxon>Poales</taxon>
        <taxon>Poaceae</taxon>
        <taxon>PACMAD clade</taxon>
        <taxon>Chloridoideae</taxon>
        <taxon>Eragrostideae</taxon>
        <taxon>Eragrostidinae</taxon>
        <taxon>Eragrostis</taxon>
    </lineage>
</organism>
<evidence type="ECO:0000259" key="9">
    <source>
        <dbReference type="PROSITE" id="PS51767"/>
    </source>
</evidence>
<keyword evidence="2" id="KW-0645">Protease</keyword>
<name>A0A5J9SFJ5_9POAL</name>
<feature type="signal peptide" evidence="8">
    <location>
        <begin position="1"/>
        <end position="19"/>
    </location>
</feature>
<evidence type="ECO:0000256" key="3">
    <source>
        <dbReference type="ARBA" id="ARBA00022729"/>
    </source>
</evidence>
<dbReference type="GO" id="GO:0004190">
    <property type="term" value="F:aspartic-type endopeptidase activity"/>
    <property type="evidence" value="ECO:0007669"/>
    <property type="project" value="UniProtKB-KW"/>
</dbReference>
<dbReference type="PANTHER" id="PTHR13683:SF622">
    <property type="entry name" value="ASPARTIC PROTEINASE NEPENTHESIN-2"/>
    <property type="match status" value="1"/>
</dbReference>
<dbReference type="PROSITE" id="PS51767">
    <property type="entry name" value="PEPTIDASE_A1"/>
    <property type="match status" value="1"/>
</dbReference>
<dbReference type="InterPro" id="IPR033121">
    <property type="entry name" value="PEPTIDASE_A1"/>
</dbReference>
<dbReference type="Pfam" id="PF14543">
    <property type="entry name" value="TAXi_N"/>
    <property type="match status" value="1"/>
</dbReference>
<dbReference type="Gene3D" id="2.40.70.10">
    <property type="entry name" value="Acid Proteases"/>
    <property type="match status" value="2"/>
</dbReference>
<evidence type="ECO:0000256" key="2">
    <source>
        <dbReference type="ARBA" id="ARBA00022670"/>
    </source>
</evidence>
<protein>
    <recommendedName>
        <fullName evidence="9">Peptidase A1 domain-containing protein</fullName>
    </recommendedName>
</protein>
<evidence type="ECO:0000256" key="5">
    <source>
        <dbReference type="ARBA" id="ARBA00022801"/>
    </source>
</evidence>
<dbReference type="InterPro" id="IPR032799">
    <property type="entry name" value="TAXi_C"/>
</dbReference>
<feature type="chain" id="PRO_5023913555" description="Peptidase A1 domain-containing protein" evidence="8">
    <location>
        <begin position="20"/>
        <end position="456"/>
    </location>
</feature>
<evidence type="ECO:0000256" key="6">
    <source>
        <dbReference type="ARBA" id="ARBA00023157"/>
    </source>
</evidence>
<dbReference type="PANTHER" id="PTHR13683">
    <property type="entry name" value="ASPARTYL PROTEASES"/>
    <property type="match status" value="1"/>
</dbReference>
<dbReference type="Proteomes" id="UP000324897">
    <property type="component" value="Unassembled WGS sequence"/>
</dbReference>
<evidence type="ECO:0000313" key="10">
    <source>
        <dbReference type="EMBL" id="TVT97586.1"/>
    </source>
</evidence>
<evidence type="ECO:0000256" key="8">
    <source>
        <dbReference type="SAM" id="SignalP"/>
    </source>
</evidence>
<keyword evidence="11" id="KW-1185">Reference proteome</keyword>
<dbReference type="FunFam" id="2.40.70.10:FF:000013">
    <property type="entry name" value="Aspartyl protease AED1"/>
    <property type="match status" value="1"/>
</dbReference>